<dbReference type="Gene3D" id="1.50.10.10">
    <property type="match status" value="1"/>
</dbReference>
<comment type="catalytic activity">
    <reaction evidence="1 5">
        <text>alpha,alpha-trehalose + H2O = alpha-D-glucose + beta-D-glucose</text>
        <dbReference type="Rhea" id="RHEA:32675"/>
        <dbReference type="ChEBI" id="CHEBI:15377"/>
        <dbReference type="ChEBI" id="CHEBI:15903"/>
        <dbReference type="ChEBI" id="CHEBI:16551"/>
        <dbReference type="ChEBI" id="CHEBI:17925"/>
        <dbReference type="EC" id="3.2.1.28"/>
    </reaction>
</comment>
<dbReference type="EMBL" id="ONZQ02000016">
    <property type="protein sequence ID" value="SPO06704.1"/>
    <property type="molecule type" value="Genomic_DNA"/>
</dbReference>
<dbReference type="PANTHER" id="PTHR23403:SF6">
    <property type="entry name" value="CYTOSOLIC NEUTRAL TREHALASE-RELATED"/>
    <property type="match status" value="1"/>
</dbReference>
<dbReference type="GO" id="GO:0005737">
    <property type="term" value="C:cytoplasm"/>
    <property type="evidence" value="ECO:0007669"/>
    <property type="project" value="InterPro"/>
</dbReference>
<gene>
    <name evidence="7" type="ORF">DNG_09398</name>
</gene>
<dbReference type="EC" id="3.2.1.28" evidence="5"/>
<protein>
    <recommendedName>
        <fullName evidence="5">Trehalase</fullName>
        <ecNumber evidence="5">3.2.1.28</ecNumber>
    </recommendedName>
    <alternativeName>
        <fullName evidence="5">Alpha-trehalose glucohydrolase</fullName>
    </alternativeName>
</protein>
<dbReference type="InterPro" id="IPR011120">
    <property type="entry name" value="Trehalase_Ca-bd"/>
</dbReference>
<dbReference type="GO" id="GO:0005993">
    <property type="term" value="P:trehalose catabolic process"/>
    <property type="evidence" value="ECO:0007669"/>
    <property type="project" value="InterPro"/>
</dbReference>
<dbReference type="InterPro" id="IPR012341">
    <property type="entry name" value="6hp_glycosidase-like_sf"/>
</dbReference>
<organism evidence="7 8">
    <name type="scientific">Cephalotrichum gorgonifer</name>
    <dbReference type="NCBI Taxonomy" id="2041049"/>
    <lineage>
        <taxon>Eukaryota</taxon>
        <taxon>Fungi</taxon>
        <taxon>Dikarya</taxon>
        <taxon>Ascomycota</taxon>
        <taxon>Pezizomycotina</taxon>
        <taxon>Sordariomycetes</taxon>
        <taxon>Hypocreomycetidae</taxon>
        <taxon>Microascales</taxon>
        <taxon>Microascaceae</taxon>
        <taxon>Cephalotrichum</taxon>
    </lineage>
</organism>
<evidence type="ECO:0000313" key="8">
    <source>
        <dbReference type="Proteomes" id="UP001187682"/>
    </source>
</evidence>
<dbReference type="GO" id="GO:0005509">
    <property type="term" value="F:calcium ion binding"/>
    <property type="evidence" value="ECO:0007669"/>
    <property type="project" value="InterPro"/>
</dbReference>
<dbReference type="PROSITE" id="PS00928">
    <property type="entry name" value="TREHALASE_2"/>
    <property type="match status" value="1"/>
</dbReference>
<name>A0AAE8SZC0_9PEZI</name>
<evidence type="ECO:0000256" key="2">
    <source>
        <dbReference type="ARBA" id="ARBA00005615"/>
    </source>
</evidence>
<dbReference type="AlphaFoldDB" id="A0AAE8SZC0"/>
<comment type="caution">
    <text evidence="7">The sequence shown here is derived from an EMBL/GenBank/DDBJ whole genome shotgun (WGS) entry which is preliminary data.</text>
</comment>
<evidence type="ECO:0000256" key="5">
    <source>
        <dbReference type="RuleBase" id="RU361180"/>
    </source>
</evidence>
<dbReference type="Pfam" id="PF07492">
    <property type="entry name" value="Trehalase_Ca-bi"/>
    <property type="match status" value="1"/>
</dbReference>
<keyword evidence="4 5" id="KW-0326">Glycosidase</keyword>
<evidence type="ECO:0000256" key="3">
    <source>
        <dbReference type="ARBA" id="ARBA00022801"/>
    </source>
</evidence>
<evidence type="ECO:0000259" key="6">
    <source>
        <dbReference type="Pfam" id="PF07492"/>
    </source>
</evidence>
<sequence length="675" mass="76553">MSSQANISGTEESAQGIPQIAQNDDIVFNLDVEQTLRDLLAQEDTDHDMQITVEDTGAKGFPLPLPDGKGTYDLKGSYMLSNLLQELTLAKDDGQKQTTVALSRLNENPVHRLSRRIANDFWDMLTRRIDASSVEKAALDTKDWTGNPQPRIYVPHGEPKQFEFYKKVAADRPEINLDVQMLPEEINPILLRELSLKPGLLAIAMEEVPDKNTGETTLQGVPFVVPGGRFNEFYGWDSYFIGLGVLANDRADLAKGMVTNLCFCIKHYGKILNATRSYYLCRSQPPFLTDLTLRVYDKIQGEEGSKEWLRTALLAAIKEYSSIWTSEPRFDKETGLSRYRPDGIGVPMETEKGHFKHVLAPYAEKYGMSQDEFAEAYTWEKLKEPVLDEYFMHDRAIRESGHDTSYRLEDRCGSLATVDLNCLLYKYETDIAHAIFTYFDDNLVIPSEYAAGSLQADEVHTSSLWTQRAEERKAAIHKYCWDPERGVFFDYDTVKKERTGYESATTLWALWAGVANKDQAASLVERTLPALEVAGGLVSTSKESVGDLGPGRPQRQWDYPYGWAPHQIMAWKGLQDYGFKEEAARLAYRWLYMMTKTFRDYNGVVVEKYDVTKETDPHRADAEYGNQGLGFKGVAKEGFGWVNSSYVIGLQVLDDDSRRGLEEMIPYEEYKKTSG</sequence>
<dbReference type="InterPro" id="IPR001661">
    <property type="entry name" value="Glyco_hydro_37"/>
</dbReference>
<keyword evidence="8" id="KW-1185">Reference proteome</keyword>
<dbReference type="PANTHER" id="PTHR23403">
    <property type="entry name" value="TREHALASE"/>
    <property type="match status" value="1"/>
</dbReference>
<dbReference type="Proteomes" id="UP001187682">
    <property type="component" value="Unassembled WGS sequence"/>
</dbReference>
<dbReference type="PROSITE" id="PS00927">
    <property type="entry name" value="TREHALASE_1"/>
    <property type="match status" value="1"/>
</dbReference>
<dbReference type="PRINTS" id="PR00744">
    <property type="entry name" value="GLHYDRLASE37"/>
</dbReference>
<dbReference type="InterPro" id="IPR008928">
    <property type="entry name" value="6-hairpin_glycosidase_sf"/>
</dbReference>
<dbReference type="Pfam" id="PF01204">
    <property type="entry name" value="Trehalase"/>
    <property type="match status" value="1"/>
</dbReference>
<dbReference type="SUPFAM" id="SSF48208">
    <property type="entry name" value="Six-hairpin glycosidases"/>
    <property type="match status" value="1"/>
</dbReference>
<dbReference type="GO" id="GO:0004555">
    <property type="term" value="F:alpha,alpha-trehalase activity"/>
    <property type="evidence" value="ECO:0007669"/>
    <property type="project" value="UniProtKB-EC"/>
</dbReference>
<evidence type="ECO:0000256" key="4">
    <source>
        <dbReference type="ARBA" id="ARBA00023295"/>
    </source>
</evidence>
<evidence type="ECO:0000313" key="7">
    <source>
        <dbReference type="EMBL" id="SPO06704.1"/>
    </source>
</evidence>
<reference evidence="7" key="1">
    <citation type="submission" date="2018-03" db="EMBL/GenBank/DDBJ databases">
        <authorList>
            <person name="Guldener U."/>
        </authorList>
    </citation>
    <scope>NUCLEOTIDE SEQUENCE</scope>
</reference>
<comment type="similarity">
    <text evidence="2 5">Belongs to the glycosyl hydrolase 37 family.</text>
</comment>
<keyword evidence="3 5" id="KW-0378">Hydrolase</keyword>
<dbReference type="InterPro" id="IPR018232">
    <property type="entry name" value="Glyco_hydro_37_CS"/>
</dbReference>
<evidence type="ECO:0000256" key="1">
    <source>
        <dbReference type="ARBA" id="ARBA00001576"/>
    </source>
</evidence>
<accession>A0AAE8SZC0</accession>
<feature type="domain" description="Neutral trehalase Ca2+ binding" evidence="6">
    <location>
        <begin position="36"/>
        <end position="63"/>
    </location>
</feature>
<proteinExistence type="inferred from homology"/>